<comment type="caution">
    <text evidence="2">The sequence shown here is derived from an EMBL/GenBank/DDBJ whole genome shotgun (WGS) entry which is preliminary data.</text>
</comment>
<name>A0A5D3C3K3_CUCMM</name>
<evidence type="ECO:0000259" key="1">
    <source>
        <dbReference type="Pfam" id="PF24626"/>
    </source>
</evidence>
<dbReference type="AlphaFoldDB" id="A0A5D3C3K3"/>
<evidence type="ECO:0000313" key="3">
    <source>
        <dbReference type="Proteomes" id="UP000321947"/>
    </source>
</evidence>
<accession>A0A5D3C3K3</accession>
<dbReference type="Proteomes" id="UP000321947">
    <property type="component" value="Unassembled WGS sequence"/>
</dbReference>
<proteinExistence type="predicted"/>
<evidence type="ECO:0000313" key="2">
    <source>
        <dbReference type="EMBL" id="TYK06481.1"/>
    </source>
</evidence>
<feature type="domain" description="Tf2-1-like SH3-like" evidence="1">
    <location>
        <begin position="206"/>
        <end position="233"/>
    </location>
</feature>
<dbReference type="InterPro" id="IPR056924">
    <property type="entry name" value="SH3_Tf2-1"/>
</dbReference>
<reference evidence="2 3" key="1">
    <citation type="submission" date="2019-08" db="EMBL/GenBank/DDBJ databases">
        <title>Draft genome sequences of two oriental melons (Cucumis melo L. var makuwa).</title>
        <authorList>
            <person name="Kwon S.-Y."/>
        </authorList>
    </citation>
    <scope>NUCLEOTIDE SEQUENCE [LARGE SCALE GENOMIC DNA]</scope>
    <source>
        <strain evidence="3">cv. Chang Bougi</strain>
        <tissue evidence="2">Leaf</tissue>
    </source>
</reference>
<dbReference type="Pfam" id="PF24626">
    <property type="entry name" value="SH3_Tf2-1"/>
    <property type="match status" value="1"/>
</dbReference>
<dbReference type="EMBL" id="SSTD01013523">
    <property type="protein sequence ID" value="TYK06481.1"/>
    <property type="molecule type" value="Genomic_DNA"/>
</dbReference>
<protein>
    <submittedName>
        <fullName evidence="2">Pol protein</fullName>
    </submittedName>
</protein>
<gene>
    <name evidence="2" type="ORF">E5676_scaffold70G00050</name>
</gene>
<organism evidence="2 3">
    <name type="scientific">Cucumis melo var. makuwa</name>
    <name type="common">Oriental melon</name>
    <dbReference type="NCBI Taxonomy" id="1194695"/>
    <lineage>
        <taxon>Eukaryota</taxon>
        <taxon>Viridiplantae</taxon>
        <taxon>Streptophyta</taxon>
        <taxon>Embryophyta</taxon>
        <taxon>Tracheophyta</taxon>
        <taxon>Spermatophyta</taxon>
        <taxon>Magnoliopsida</taxon>
        <taxon>eudicotyledons</taxon>
        <taxon>Gunneridae</taxon>
        <taxon>Pentapetalae</taxon>
        <taxon>rosids</taxon>
        <taxon>fabids</taxon>
        <taxon>Cucurbitales</taxon>
        <taxon>Cucurbitaceae</taxon>
        <taxon>Benincaseae</taxon>
        <taxon>Cucumis</taxon>
    </lineage>
</organism>
<sequence>MYARGEAEKAGTVVIGMDWLSDINANIDCSCNEVVFNLHTKASFKYKGARIMVLPKVILAMKASKLLNQESSGEVSVDLAKINVVTSWPQPSTISEVRSFMGLTGKMNVVADALSRKVSHSIALITRHALLHRDIERAVIAASVEEAISQLAQLSMQPTFRQKIIVAQLNCPYLATSGMTPFEALYGNFYRSPVCWGEVAPMKGALRFEKKGKLSPCFVGPFKILERIDPVAY</sequence>